<proteinExistence type="predicted"/>
<dbReference type="Proteomes" id="UP000233276">
    <property type="component" value="Chromosome"/>
</dbReference>
<dbReference type="RefSeq" id="WP_101306233.1">
    <property type="nucleotide sequence ID" value="NZ_CP025299.1"/>
</dbReference>
<reference evidence="3 4" key="1">
    <citation type="submission" date="2017-12" db="EMBL/GenBank/DDBJ databases">
        <title>Isolation and characterization of estrogens degradatiion strain Microbacterium hominis SJTG1.</title>
        <authorList>
            <person name="Xiong W."/>
            <person name="Yin C."/>
            <person name="Zheng D."/>
            <person name="Liang R."/>
        </authorList>
    </citation>
    <scope>NUCLEOTIDE SEQUENCE [LARGE SCALE GENOMIC DNA]</scope>
    <source>
        <strain evidence="3 4">SJTG1</strain>
    </source>
</reference>
<feature type="chain" id="PRO_5039551647" evidence="1">
    <location>
        <begin position="31"/>
        <end position="249"/>
    </location>
</feature>
<evidence type="ECO:0000313" key="4">
    <source>
        <dbReference type="Proteomes" id="UP000233276"/>
    </source>
</evidence>
<protein>
    <submittedName>
        <fullName evidence="3">Lipolytic protein G-D-S-L family</fullName>
    </submittedName>
</protein>
<sequence>MRTRRLVPVAAVSGAVIAVAALALSGCAAAVPDGYADARRPEAARDAPTAAPVPAARAAAPSATGGLVVTIGDSIMAGLGLDEDEAWPALLARDTGADIVNLSCSGAGFTIEGDCGDDLGGLVDEAIAMDPAVVIIQSSDNDLDAAQDEIDDATRAAVDRLRAGLPDARLIGIDTLWHIDDDEPDAIGWASDALQSALDADDGVFVSIGQPLRGRPDLLQWDGEHPTAEGQVVLADAVEAALDEAGITL</sequence>
<name>A0A2K9DJI0_9MICO</name>
<dbReference type="Gene3D" id="3.40.50.1110">
    <property type="entry name" value="SGNH hydrolase"/>
    <property type="match status" value="1"/>
</dbReference>
<dbReference type="EMBL" id="CP025299">
    <property type="protein sequence ID" value="AUG29657.1"/>
    <property type="molecule type" value="Genomic_DNA"/>
</dbReference>
<keyword evidence="1" id="KW-0732">Signal</keyword>
<accession>A0A2K9DJI0</accession>
<evidence type="ECO:0000259" key="2">
    <source>
        <dbReference type="Pfam" id="PF13472"/>
    </source>
</evidence>
<dbReference type="AlphaFoldDB" id="A0A2K9DJI0"/>
<dbReference type="Pfam" id="PF13472">
    <property type="entry name" value="Lipase_GDSL_2"/>
    <property type="match status" value="1"/>
</dbReference>
<evidence type="ECO:0000256" key="1">
    <source>
        <dbReference type="SAM" id="SignalP"/>
    </source>
</evidence>
<dbReference type="InterPro" id="IPR036514">
    <property type="entry name" value="SGNH_hydro_sf"/>
</dbReference>
<feature type="domain" description="SGNH hydrolase-type esterase" evidence="2">
    <location>
        <begin position="71"/>
        <end position="231"/>
    </location>
</feature>
<organism evidence="3 4">
    <name type="scientific">Microbacterium hominis</name>
    <dbReference type="NCBI Taxonomy" id="162426"/>
    <lineage>
        <taxon>Bacteria</taxon>
        <taxon>Bacillati</taxon>
        <taxon>Actinomycetota</taxon>
        <taxon>Actinomycetes</taxon>
        <taxon>Micrococcales</taxon>
        <taxon>Microbacteriaceae</taxon>
        <taxon>Microbacterium</taxon>
    </lineage>
</organism>
<dbReference type="InterPro" id="IPR013830">
    <property type="entry name" value="SGNH_hydro"/>
</dbReference>
<dbReference type="KEGG" id="mhos:CXR34_09490"/>
<gene>
    <name evidence="3" type="ORF">CXR34_09490</name>
</gene>
<dbReference type="PROSITE" id="PS51257">
    <property type="entry name" value="PROKAR_LIPOPROTEIN"/>
    <property type="match status" value="1"/>
</dbReference>
<dbReference type="SUPFAM" id="SSF52266">
    <property type="entry name" value="SGNH hydrolase"/>
    <property type="match status" value="1"/>
</dbReference>
<feature type="signal peptide" evidence="1">
    <location>
        <begin position="1"/>
        <end position="30"/>
    </location>
</feature>
<evidence type="ECO:0000313" key="3">
    <source>
        <dbReference type="EMBL" id="AUG29657.1"/>
    </source>
</evidence>